<evidence type="ECO:0000259" key="1">
    <source>
        <dbReference type="Pfam" id="PF00583"/>
    </source>
</evidence>
<gene>
    <name evidence="2" type="ORF">L0M14_06625</name>
</gene>
<protein>
    <recommendedName>
        <fullName evidence="1">N-acetyltransferase domain-containing protein</fullName>
    </recommendedName>
</protein>
<reference evidence="2 3" key="1">
    <citation type="journal article" date="2024" name="Int. J. Syst. Evol. Microbiol.">
        <title>Paenibacillus hexagrammi sp. nov., a novel bacterium isolated from the gut content of Hexagrammos agrammus.</title>
        <authorList>
            <person name="Jung H.K."/>
            <person name="Kim D.G."/>
            <person name="Zin H."/>
            <person name="Park J."/>
            <person name="Jung H."/>
            <person name="Kim Y.O."/>
            <person name="Kong H.J."/>
            <person name="Kim J.W."/>
            <person name="Kim Y.S."/>
        </authorList>
    </citation>
    <scope>NUCLEOTIDE SEQUENCE [LARGE SCALE GENOMIC DNA]</scope>
    <source>
        <strain evidence="2 3">YPD9-1</strain>
    </source>
</reference>
<dbReference type="Proteomes" id="UP001649230">
    <property type="component" value="Chromosome"/>
</dbReference>
<evidence type="ECO:0000313" key="2">
    <source>
        <dbReference type="EMBL" id="UJF34826.1"/>
    </source>
</evidence>
<sequence length="194" mass="22265">MKLPSAFTIDSWSTLTLSERRDIELAAGTEYPEILSPFTDEDSLDVDRSLLLRYQGAPVGWTLVEIMDESTALFRTMYVYKRHQRLARGVALFAEAIRRIMDKGVYPNGIFFVEDANAPMREFTKKYFCSPAAAQTNLVEIYNDFVKSISVRIKGPYSQRASIIHRCALFIDCILNKIIVYTLIYEPKHCCLSR</sequence>
<keyword evidence="3" id="KW-1185">Reference proteome</keyword>
<dbReference type="Pfam" id="PF00583">
    <property type="entry name" value="Acetyltransf_1"/>
    <property type="match status" value="1"/>
</dbReference>
<evidence type="ECO:0000313" key="3">
    <source>
        <dbReference type="Proteomes" id="UP001649230"/>
    </source>
</evidence>
<dbReference type="RefSeq" id="WP_235121399.1">
    <property type="nucleotide sequence ID" value="NZ_CP090978.1"/>
</dbReference>
<organism evidence="2 3">
    <name type="scientific">Paenibacillus hexagrammi</name>
    <dbReference type="NCBI Taxonomy" id="2908839"/>
    <lineage>
        <taxon>Bacteria</taxon>
        <taxon>Bacillati</taxon>
        <taxon>Bacillota</taxon>
        <taxon>Bacilli</taxon>
        <taxon>Bacillales</taxon>
        <taxon>Paenibacillaceae</taxon>
        <taxon>Paenibacillus</taxon>
    </lineage>
</organism>
<name>A0ABY3SLJ6_9BACL</name>
<dbReference type="Gene3D" id="3.40.630.30">
    <property type="match status" value="1"/>
</dbReference>
<dbReference type="InterPro" id="IPR016181">
    <property type="entry name" value="Acyl_CoA_acyltransferase"/>
</dbReference>
<proteinExistence type="predicted"/>
<feature type="domain" description="N-acetyltransferase" evidence="1">
    <location>
        <begin position="38"/>
        <end position="126"/>
    </location>
</feature>
<accession>A0ABY3SLJ6</accession>
<dbReference type="SUPFAM" id="SSF55729">
    <property type="entry name" value="Acyl-CoA N-acyltransferases (Nat)"/>
    <property type="match status" value="1"/>
</dbReference>
<dbReference type="InterPro" id="IPR000182">
    <property type="entry name" value="GNAT_dom"/>
</dbReference>
<dbReference type="EMBL" id="CP090978">
    <property type="protein sequence ID" value="UJF34826.1"/>
    <property type="molecule type" value="Genomic_DNA"/>
</dbReference>